<sequence>MRNLGFAYLALSYTTVTRAYCIKDTFMGSNFFDNWRWETIDDPTHGRVNYVDKWAAQAANLSYASDNKFVMRVDAYQVVTKGARGRDSVRIISNAAYGDSVTVLDLAHMPHGCGTWPAFWSLSKKGPWPNGGEIDVIEGVHTNTINLSSLHTKPGCSMKEPRGQNGQTVSSNCDANVNYNQGCGTSYAKPNSYGAGFNAVGGGWFILERSATVGINVWFWPRNDPNVPLAISEGRKTVWPDASWGPPEARFPVDSCDHAAFFDPHSMIFDTTFCGDWAGATFGSAGCGAGSCNDFVDKNPDKFKEAYWEINSLRVYTL</sequence>
<dbReference type="SUPFAM" id="SSF49899">
    <property type="entry name" value="Concanavalin A-like lectins/glucanases"/>
    <property type="match status" value="1"/>
</dbReference>
<dbReference type="GO" id="GO:0009251">
    <property type="term" value="P:glucan catabolic process"/>
    <property type="evidence" value="ECO:0007669"/>
    <property type="project" value="TreeGrafter"/>
</dbReference>
<dbReference type="Proteomes" id="UP000775547">
    <property type="component" value="Unassembled WGS sequence"/>
</dbReference>
<dbReference type="PANTHER" id="PTHR10963:SF24">
    <property type="entry name" value="GLYCOSIDASE C21B10.07-RELATED"/>
    <property type="match status" value="1"/>
</dbReference>
<proteinExistence type="predicted"/>
<evidence type="ECO:0000256" key="1">
    <source>
        <dbReference type="SAM" id="SignalP"/>
    </source>
</evidence>
<organism evidence="3 4">
    <name type="scientific">Asterophora parasitica</name>
    <dbReference type="NCBI Taxonomy" id="117018"/>
    <lineage>
        <taxon>Eukaryota</taxon>
        <taxon>Fungi</taxon>
        <taxon>Dikarya</taxon>
        <taxon>Basidiomycota</taxon>
        <taxon>Agaricomycotina</taxon>
        <taxon>Agaricomycetes</taxon>
        <taxon>Agaricomycetidae</taxon>
        <taxon>Agaricales</taxon>
        <taxon>Tricholomatineae</taxon>
        <taxon>Lyophyllaceae</taxon>
        <taxon>Asterophora</taxon>
    </lineage>
</organism>
<dbReference type="OrthoDB" id="192832at2759"/>
<dbReference type="InterPro" id="IPR050546">
    <property type="entry name" value="Glycosyl_Hydrlase_16"/>
</dbReference>
<dbReference type="AlphaFoldDB" id="A0A9P7KDE2"/>
<feature type="domain" description="GH16" evidence="2">
    <location>
        <begin position="33"/>
        <end position="286"/>
    </location>
</feature>
<dbReference type="InterPro" id="IPR013320">
    <property type="entry name" value="ConA-like_dom_sf"/>
</dbReference>
<feature type="signal peptide" evidence="1">
    <location>
        <begin position="1"/>
        <end position="19"/>
    </location>
</feature>
<gene>
    <name evidence="3" type="ORF">DXG03_006712</name>
</gene>
<dbReference type="PANTHER" id="PTHR10963">
    <property type="entry name" value="GLYCOSYL HYDROLASE-RELATED"/>
    <property type="match status" value="1"/>
</dbReference>
<dbReference type="Gene3D" id="2.60.120.200">
    <property type="match status" value="1"/>
</dbReference>
<reference evidence="3" key="2">
    <citation type="submission" date="2021-10" db="EMBL/GenBank/DDBJ databases">
        <title>Phylogenomics reveals ancestral predisposition of the termite-cultivated fungus Termitomyces towards a domesticated lifestyle.</title>
        <authorList>
            <person name="Auxier B."/>
            <person name="Grum-Grzhimaylo A."/>
            <person name="Cardenas M.E."/>
            <person name="Lodge J.D."/>
            <person name="Laessoe T."/>
            <person name="Pedersen O."/>
            <person name="Smith M.E."/>
            <person name="Kuyper T.W."/>
            <person name="Franco-Molano E.A."/>
            <person name="Baroni T.J."/>
            <person name="Aanen D.K."/>
        </authorList>
    </citation>
    <scope>NUCLEOTIDE SEQUENCE</scope>
    <source>
        <strain evidence="3">AP01</strain>
        <tissue evidence="3">Mycelium</tissue>
    </source>
</reference>
<evidence type="ECO:0000313" key="4">
    <source>
        <dbReference type="Proteomes" id="UP000775547"/>
    </source>
</evidence>
<comment type="caution">
    <text evidence="3">The sequence shown here is derived from an EMBL/GenBank/DDBJ whole genome shotgun (WGS) entry which is preliminary data.</text>
</comment>
<dbReference type="PROSITE" id="PS51762">
    <property type="entry name" value="GH16_2"/>
    <property type="match status" value="1"/>
</dbReference>
<evidence type="ECO:0000259" key="2">
    <source>
        <dbReference type="PROSITE" id="PS51762"/>
    </source>
</evidence>
<protein>
    <recommendedName>
        <fullName evidence="2">GH16 domain-containing protein</fullName>
    </recommendedName>
</protein>
<name>A0A9P7KDE2_9AGAR</name>
<dbReference type="GO" id="GO:0004553">
    <property type="term" value="F:hydrolase activity, hydrolyzing O-glycosyl compounds"/>
    <property type="evidence" value="ECO:0007669"/>
    <property type="project" value="InterPro"/>
</dbReference>
<feature type="chain" id="PRO_5040317162" description="GH16 domain-containing protein" evidence="1">
    <location>
        <begin position="20"/>
        <end position="318"/>
    </location>
</feature>
<dbReference type="Pfam" id="PF26113">
    <property type="entry name" value="GH16_XgeA"/>
    <property type="match status" value="1"/>
</dbReference>
<reference evidence="3" key="1">
    <citation type="submission" date="2020-07" db="EMBL/GenBank/DDBJ databases">
        <authorList>
            <person name="Nieuwenhuis M."/>
            <person name="Van De Peppel L.J.J."/>
        </authorList>
    </citation>
    <scope>NUCLEOTIDE SEQUENCE</scope>
    <source>
        <strain evidence="3">AP01</strain>
        <tissue evidence="3">Mycelium</tissue>
    </source>
</reference>
<dbReference type="CDD" id="cd02181">
    <property type="entry name" value="GH16_fungal_Lam16A_glucanase"/>
    <property type="match status" value="1"/>
</dbReference>
<keyword evidence="4" id="KW-1185">Reference proteome</keyword>
<accession>A0A9P7KDE2</accession>
<keyword evidence="1" id="KW-0732">Signal</keyword>
<dbReference type="InterPro" id="IPR000757">
    <property type="entry name" value="Beta-glucanase-like"/>
</dbReference>
<dbReference type="EMBL" id="JABCKV010000046">
    <property type="protein sequence ID" value="KAG5645194.1"/>
    <property type="molecule type" value="Genomic_DNA"/>
</dbReference>
<evidence type="ECO:0000313" key="3">
    <source>
        <dbReference type="EMBL" id="KAG5645194.1"/>
    </source>
</evidence>